<name>A0A161XWU6_PENCH</name>
<reference evidence="1" key="1">
    <citation type="journal article" date="2014" name="Genome Announc.">
        <title>Complete sequencing and chromosome-scale genome assembly of the industrial progenitor strain P2niaD18 from the penicillin producer Penicillium chrysogenum.</title>
        <authorList>
            <person name="Specht T."/>
            <person name="Dahlmann T.A."/>
            <person name="Zadra I."/>
            <person name="Kurnsteiner H."/>
            <person name="Kuck U."/>
        </authorList>
    </citation>
    <scope>NUCLEOTIDE SEQUENCE [LARGE SCALE GENOMIC DNA]</scope>
    <source>
        <strain evidence="1">P2niaD18</strain>
    </source>
</reference>
<dbReference type="EMBL" id="CM002799">
    <property type="protein sequence ID" value="KZN87172.1"/>
    <property type="molecule type" value="Genomic_DNA"/>
</dbReference>
<protein>
    <submittedName>
        <fullName evidence="1">Uncharacterized protein</fullName>
    </submittedName>
</protein>
<accession>A0A161XWU6</accession>
<sequence>MTSQHSRFVGAELYSISFDAPTPSTWIVIERVNEHEHRKDPDHSAVSYASVKYRCKKDGDASKNAFVRIYKQLPHLGTEFGDHATRANQARAWTPPELVAYKTLTDKQSKVTPSLLGYKEEKQDSSAIVPAGFLVSFAWEQVPGVQLGDSLGGKVFWGMSDHQRHIIREAFKNKTIPETETIGIHPLFYGPSHLVWDSVSGNLFMVGFRQWIEVKPTPWSEAKSYWFDLAKPPKKVNWSEFVKNPDTSNWEF</sequence>
<dbReference type="Proteomes" id="UP000076449">
    <property type="component" value="Chromosome II"/>
</dbReference>
<organism evidence="1">
    <name type="scientific">Penicillium chrysogenum</name>
    <name type="common">Penicillium notatum</name>
    <dbReference type="NCBI Taxonomy" id="5076"/>
    <lineage>
        <taxon>Eukaryota</taxon>
        <taxon>Fungi</taxon>
        <taxon>Dikarya</taxon>
        <taxon>Ascomycota</taxon>
        <taxon>Pezizomycotina</taxon>
        <taxon>Eurotiomycetes</taxon>
        <taxon>Eurotiomycetidae</taxon>
        <taxon>Eurotiales</taxon>
        <taxon>Aspergillaceae</taxon>
        <taxon>Penicillium</taxon>
        <taxon>Penicillium chrysogenum species complex</taxon>
    </lineage>
</organism>
<dbReference type="AlphaFoldDB" id="A0A161XWU6"/>
<dbReference type="PhylomeDB" id="A0A161XWU6"/>
<evidence type="ECO:0000313" key="1">
    <source>
        <dbReference type="EMBL" id="KZN87172.1"/>
    </source>
</evidence>
<proteinExistence type="predicted"/>
<gene>
    <name evidence="1" type="ORF">EN45_057300</name>
</gene>